<evidence type="ECO:0000256" key="1">
    <source>
        <dbReference type="PROSITE-ProRule" id="PRU00042"/>
    </source>
</evidence>
<dbReference type="EMBL" id="UYSU01042569">
    <property type="protein sequence ID" value="VDM03861.1"/>
    <property type="molecule type" value="Genomic_DNA"/>
</dbReference>
<sequence>MIGLGLRSRKDKFANILSAYAPLRTSSDAAKDKFYEDLHALLATVPKEDKLIVLGDFNARVGTDHAAWQGLLGLNGLGSLATSDYLSPATSNTTTTTRPSTSDGDSVLTCPHCDLTITSHIGLVGHLRIHRTATGELVLGVLKYSRDRHLQCPHCPRAFTYRMGLLGHMRIHENEIHCDASTSCAPTNTSHCPPMSSTSSTSSRALADSTPPDLSCPHCHCTCTSRIRLVGHL</sequence>
<dbReference type="Proteomes" id="UP000275846">
    <property type="component" value="Unassembled WGS sequence"/>
</dbReference>
<protein>
    <submittedName>
        <fullName evidence="5">C2H2-type domain-containing protein</fullName>
    </submittedName>
</protein>
<name>A0A183TLX7_SCHSO</name>
<keyword evidence="4" id="KW-1185">Reference proteome</keyword>
<reference evidence="3 4" key="2">
    <citation type="submission" date="2018-11" db="EMBL/GenBank/DDBJ databases">
        <authorList>
            <consortium name="Pathogen Informatics"/>
        </authorList>
    </citation>
    <scope>NUCLEOTIDE SEQUENCE [LARGE SCALE GENOMIC DNA]</scope>
    <source>
        <strain evidence="3 4">NST_G2</strain>
    </source>
</reference>
<dbReference type="Gene3D" id="3.30.160.60">
    <property type="entry name" value="Classic Zinc Finger"/>
    <property type="match status" value="1"/>
</dbReference>
<dbReference type="PROSITE" id="PS50157">
    <property type="entry name" value="ZINC_FINGER_C2H2_2"/>
    <property type="match status" value="1"/>
</dbReference>
<proteinExistence type="predicted"/>
<dbReference type="GO" id="GO:0008270">
    <property type="term" value="F:zinc ion binding"/>
    <property type="evidence" value="ECO:0007669"/>
    <property type="project" value="UniProtKB-KW"/>
</dbReference>
<reference evidence="5" key="1">
    <citation type="submission" date="2016-06" db="UniProtKB">
        <authorList>
            <consortium name="WormBaseParasite"/>
        </authorList>
    </citation>
    <scope>IDENTIFICATION</scope>
</reference>
<keyword evidence="1" id="KW-0479">Metal-binding</keyword>
<dbReference type="InterPro" id="IPR036691">
    <property type="entry name" value="Endo/exonu/phosph_ase_sf"/>
</dbReference>
<dbReference type="SUPFAM" id="SSF57667">
    <property type="entry name" value="beta-beta-alpha zinc fingers"/>
    <property type="match status" value="1"/>
</dbReference>
<evidence type="ECO:0000313" key="4">
    <source>
        <dbReference type="Proteomes" id="UP000275846"/>
    </source>
</evidence>
<feature type="domain" description="C2H2-type" evidence="2">
    <location>
        <begin position="150"/>
        <end position="177"/>
    </location>
</feature>
<evidence type="ECO:0000313" key="3">
    <source>
        <dbReference type="EMBL" id="VDM03861.1"/>
    </source>
</evidence>
<gene>
    <name evidence="3" type="ORF">SSLN_LOCUS17475</name>
</gene>
<dbReference type="Pfam" id="PF00096">
    <property type="entry name" value="zf-C2H2"/>
    <property type="match status" value="1"/>
</dbReference>
<dbReference type="WBParaSite" id="SSLN_0001813901-mRNA-1">
    <property type="protein sequence ID" value="SSLN_0001813901-mRNA-1"/>
    <property type="gene ID" value="SSLN_0001813901"/>
</dbReference>
<organism evidence="5">
    <name type="scientific">Schistocephalus solidus</name>
    <name type="common">Tapeworm</name>
    <dbReference type="NCBI Taxonomy" id="70667"/>
    <lineage>
        <taxon>Eukaryota</taxon>
        <taxon>Metazoa</taxon>
        <taxon>Spiralia</taxon>
        <taxon>Lophotrochozoa</taxon>
        <taxon>Platyhelminthes</taxon>
        <taxon>Cestoda</taxon>
        <taxon>Eucestoda</taxon>
        <taxon>Diphyllobothriidea</taxon>
        <taxon>Diphyllobothriidae</taxon>
        <taxon>Schistocephalus</taxon>
    </lineage>
</organism>
<keyword evidence="1" id="KW-0863">Zinc-finger</keyword>
<keyword evidence="1" id="KW-0862">Zinc</keyword>
<evidence type="ECO:0000259" key="2">
    <source>
        <dbReference type="PROSITE" id="PS50157"/>
    </source>
</evidence>
<dbReference type="PROSITE" id="PS00028">
    <property type="entry name" value="ZINC_FINGER_C2H2_1"/>
    <property type="match status" value="2"/>
</dbReference>
<dbReference type="SUPFAM" id="SSF56219">
    <property type="entry name" value="DNase I-like"/>
    <property type="match status" value="1"/>
</dbReference>
<dbReference type="Gene3D" id="3.60.10.10">
    <property type="entry name" value="Endonuclease/exonuclease/phosphatase"/>
    <property type="match status" value="1"/>
</dbReference>
<dbReference type="InterPro" id="IPR013087">
    <property type="entry name" value="Znf_C2H2_type"/>
</dbReference>
<dbReference type="SMART" id="SM00355">
    <property type="entry name" value="ZnF_C2H2"/>
    <property type="match status" value="2"/>
</dbReference>
<dbReference type="InterPro" id="IPR036236">
    <property type="entry name" value="Znf_C2H2_sf"/>
</dbReference>
<evidence type="ECO:0000313" key="5">
    <source>
        <dbReference type="WBParaSite" id="SSLN_0001813901-mRNA-1"/>
    </source>
</evidence>
<dbReference type="AlphaFoldDB" id="A0A183TLX7"/>
<accession>A0A183TLX7</accession>